<evidence type="ECO:0000256" key="3">
    <source>
        <dbReference type="ARBA" id="ARBA00022989"/>
    </source>
</evidence>
<feature type="transmembrane region" description="Helical" evidence="5">
    <location>
        <begin position="270"/>
        <end position="290"/>
    </location>
</feature>
<keyword evidence="3 5" id="KW-1133">Transmembrane helix</keyword>
<protein>
    <submittedName>
        <fullName evidence="8">Solute carrier family 17 member 9-like</fullName>
    </submittedName>
</protein>
<organism evidence="7 8">
    <name type="scientific">Acanthaster planci</name>
    <name type="common">Crown-of-thorns starfish</name>
    <dbReference type="NCBI Taxonomy" id="133434"/>
    <lineage>
        <taxon>Eukaryota</taxon>
        <taxon>Metazoa</taxon>
        <taxon>Echinodermata</taxon>
        <taxon>Eleutherozoa</taxon>
        <taxon>Asterozoa</taxon>
        <taxon>Asteroidea</taxon>
        <taxon>Valvatacea</taxon>
        <taxon>Valvatida</taxon>
        <taxon>Acanthasteridae</taxon>
        <taxon>Acanthaster</taxon>
    </lineage>
</organism>
<feature type="transmembrane region" description="Helical" evidence="5">
    <location>
        <begin position="133"/>
        <end position="150"/>
    </location>
</feature>
<keyword evidence="7" id="KW-1185">Reference proteome</keyword>
<dbReference type="CTD" id="63910"/>
<comment type="subcellular location">
    <subcellularLocation>
        <location evidence="1">Membrane</location>
        <topology evidence="1">Multi-pass membrane protein</topology>
    </subcellularLocation>
</comment>
<feature type="transmembrane region" description="Helical" evidence="5">
    <location>
        <begin position="429"/>
        <end position="448"/>
    </location>
</feature>
<dbReference type="Proteomes" id="UP000694845">
    <property type="component" value="Unplaced"/>
</dbReference>
<dbReference type="InterPro" id="IPR011701">
    <property type="entry name" value="MFS"/>
</dbReference>
<feature type="transmembrane region" description="Helical" evidence="5">
    <location>
        <begin position="171"/>
        <end position="196"/>
    </location>
</feature>
<evidence type="ECO:0000313" key="7">
    <source>
        <dbReference type="Proteomes" id="UP000694845"/>
    </source>
</evidence>
<dbReference type="InterPro" id="IPR050382">
    <property type="entry name" value="MFS_Na/Anion_cotransporter"/>
</dbReference>
<dbReference type="PROSITE" id="PS50850">
    <property type="entry name" value="MFS"/>
    <property type="match status" value="1"/>
</dbReference>
<dbReference type="PANTHER" id="PTHR11662:SF279">
    <property type="entry name" value="VOLTAGE-GATED PURINE NUCLEOTIDE UNIPORTER SLC17A9"/>
    <property type="match status" value="1"/>
</dbReference>
<keyword evidence="4 5" id="KW-0472">Membrane</keyword>
<feature type="transmembrane region" description="Helical" evidence="5">
    <location>
        <begin position="310"/>
        <end position="331"/>
    </location>
</feature>
<dbReference type="PANTHER" id="PTHR11662">
    <property type="entry name" value="SOLUTE CARRIER FAMILY 17"/>
    <property type="match status" value="1"/>
</dbReference>
<reference evidence="8" key="1">
    <citation type="submission" date="2025-08" db="UniProtKB">
        <authorList>
            <consortium name="RefSeq"/>
        </authorList>
    </citation>
    <scope>IDENTIFICATION</scope>
</reference>
<dbReference type="GO" id="GO:0015867">
    <property type="term" value="P:ATP transport"/>
    <property type="evidence" value="ECO:0007669"/>
    <property type="project" value="TreeGrafter"/>
</dbReference>
<dbReference type="OrthoDB" id="2985014at2759"/>
<evidence type="ECO:0000256" key="5">
    <source>
        <dbReference type="SAM" id="Phobius"/>
    </source>
</evidence>
<evidence type="ECO:0000256" key="4">
    <source>
        <dbReference type="ARBA" id="ARBA00023136"/>
    </source>
</evidence>
<dbReference type="SUPFAM" id="SSF103473">
    <property type="entry name" value="MFS general substrate transporter"/>
    <property type="match status" value="1"/>
</dbReference>
<evidence type="ECO:0000256" key="1">
    <source>
        <dbReference type="ARBA" id="ARBA00004141"/>
    </source>
</evidence>
<keyword evidence="2 5" id="KW-0812">Transmembrane</keyword>
<proteinExistence type="predicted"/>
<dbReference type="InterPro" id="IPR036259">
    <property type="entry name" value="MFS_trans_sf"/>
</dbReference>
<dbReference type="GO" id="GO:0015291">
    <property type="term" value="F:secondary active transmembrane transporter activity"/>
    <property type="evidence" value="ECO:0007669"/>
    <property type="project" value="UniProtKB-ARBA"/>
</dbReference>
<evidence type="ECO:0000313" key="8">
    <source>
        <dbReference type="RefSeq" id="XP_022091373.1"/>
    </source>
</evidence>
<dbReference type="Gene3D" id="1.20.1250.20">
    <property type="entry name" value="MFS general substrate transporter like domains"/>
    <property type="match status" value="2"/>
</dbReference>
<dbReference type="Pfam" id="PF07690">
    <property type="entry name" value="MFS_1"/>
    <property type="match status" value="1"/>
</dbReference>
<dbReference type="GeneID" id="110979667"/>
<evidence type="ECO:0000259" key="6">
    <source>
        <dbReference type="PROSITE" id="PS50850"/>
    </source>
</evidence>
<dbReference type="CDD" id="cd17380">
    <property type="entry name" value="MFS_SLC17A9_like"/>
    <property type="match status" value="1"/>
</dbReference>
<feature type="transmembrane region" description="Helical" evidence="5">
    <location>
        <begin position="399"/>
        <end position="423"/>
    </location>
</feature>
<feature type="transmembrane region" description="Helical" evidence="5">
    <location>
        <begin position="41"/>
        <end position="65"/>
    </location>
</feature>
<dbReference type="GO" id="GO:0016020">
    <property type="term" value="C:membrane"/>
    <property type="evidence" value="ECO:0007669"/>
    <property type="project" value="UniProtKB-SubCell"/>
</dbReference>
<dbReference type="InterPro" id="IPR044777">
    <property type="entry name" value="SLC17A9-like"/>
</dbReference>
<name>A0A8B7YDN5_ACAPL</name>
<accession>A0A8B7YDN5</accession>
<gene>
    <name evidence="8" type="primary">LOC110979667</name>
</gene>
<feature type="domain" description="Major facilitator superfamily (MFS) profile" evidence="6">
    <location>
        <begin position="39"/>
        <end position="457"/>
    </location>
</feature>
<dbReference type="AlphaFoldDB" id="A0A8B7YDN5"/>
<dbReference type="InterPro" id="IPR020846">
    <property type="entry name" value="MFS_dom"/>
</dbReference>
<dbReference type="RefSeq" id="XP_022091373.1">
    <property type="nucleotide sequence ID" value="XM_022235681.1"/>
</dbReference>
<dbReference type="FunFam" id="1.20.1250.20:FF:000059">
    <property type="entry name" value="Solute carrier family 17 member 9"/>
    <property type="match status" value="1"/>
</dbReference>
<sequence length="457" mass="50124">MLKSKSAPSLHPSKFVKIRLKSDDGPDSGLWTRHERIEWTVILLVGSTILYSARTILPLCAVSVAREFGWDKAETGLVLACFLWGYPFTQIPGGYLSDKIGGDLVLYRAALIWGVVTIITADVPYFYSSKAATVFSMAFVRFLLGITQGVHYPSMTSLISKKVSVDDKPSVISVIFAASSTGTLFTGAVGSVMLLYFHWQSVFYFVGVLGIAWGLGVRWFIRKRRKKTVYMLQNGRQDESVIKIQTAEQGETAQGCAHFPWKELITKKPFWAVLVGHSCTNFLFFILISWTPTYFTEVYPGQKGWVFNVLPWLVSIPASLSSGLLATKLLSLGCPVALCRKSIHTLACAGMATCLIALCFVKDYNTALALIIVAVASQAFSNTGVQVNIQDIAPKHAGAVYGITNCGGAIAGFTGTYLTGYILHLWYSWPAVFCMGVGVVLWGWLVFVRWGSAIPVI</sequence>
<feature type="transmembrane region" description="Helical" evidence="5">
    <location>
        <begin position="77"/>
        <end position="96"/>
    </location>
</feature>
<feature type="transmembrane region" description="Helical" evidence="5">
    <location>
        <begin position="202"/>
        <end position="221"/>
    </location>
</feature>
<evidence type="ECO:0000256" key="2">
    <source>
        <dbReference type="ARBA" id="ARBA00022692"/>
    </source>
</evidence>
<dbReference type="OMA" id="LITFWMP"/>
<dbReference type="KEGG" id="aplc:110979667"/>
<feature type="transmembrane region" description="Helical" evidence="5">
    <location>
        <begin position="105"/>
        <end position="127"/>
    </location>
</feature>